<evidence type="ECO:0000313" key="3">
    <source>
        <dbReference type="RefSeq" id="XP_022251960.1"/>
    </source>
</evidence>
<dbReference type="RefSeq" id="XP_022251960.1">
    <property type="nucleotide sequence ID" value="XM_022396252.1"/>
</dbReference>
<keyword evidence="1" id="KW-0732">Signal</keyword>
<sequence>MKVIRLLKVFLLLLCELPLITSQHIRYEMYKKMSNASCGISSSVITSVAVSSSFACSRACVRITNCVGFVLPSLEEPIGKNSLAFKKFQCQLLHSNIFQKSSEWAFFGVHGNYPVESYSMTGTARQTSVPVVINQSNTFKVDCRNKDTTTSLGIVVAIYEASANDLNDLDSIKCLHLENGLGLDTGDVVHIGLRVTTGNILSDGVSQCPDNYVITAFSDTDVYFGNVDYATCVRLMNYWVVDYSDCWVKKRGSGNYRGQTDPNLPWNFECPRAGSEPRIIVGFVLNSGMIMKCCKLVNLKL</sequence>
<proteinExistence type="predicted"/>
<reference evidence="3" key="1">
    <citation type="submission" date="2025-08" db="UniProtKB">
        <authorList>
            <consortium name="RefSeq"/>
        </authorList>
    </citation>
    <scope>IDENTIFICATION</scope>
    <source>
        <tissue evidence="3">Muscle</tissue>
    </source>
</reference>
<gene>
    <name evidence="3" type="primary">LOC111087903</name>
</gene>
<feature type="chain" id="PRO_5045237761" evidence="1">
    <location>
        <begin position="23"/>
        <end position="301"/>
    </location>
</feature>
<accession>A0ABM1T7V4</accession>
<keyword evidence="2" id="KW-1185">Reference proteome</keyword>
<dbReference type="GeneID" id="111087903"/>
<evidence type="ECO:0000313" key="2">
    <source>
        <dbReference type="Proteomes" id="UP000694941"/>
    </source>
</evidence>
<organism evidence="2 3">
    <name type="scientific">Limulus polyphemus</name>
    <name type="common">Atlantic horseshoe crab</name>
    <dbReference type="NCBI Taxonomy" id="6850"/>
    <lineage>
        <taxon>Eukaryota</taxon>
        <taxon>Metazoa</taxon>
        <taxon>Ecdysozoa</taxon>
        <taxon>Arthropoda</taxon>
        <taxon>Chelicerata</taxon>
        <taxon>Merostomata</taxon>
        <taxon>Xiphosura</taxon>
        <taxon>Limulidae</taxon>
        <taxon>Limulus</taxon>
    </lineage>
</organism>
<name>A0ABM1T7V4_LIMPO</name>
<feature type="signal peptide" evidence="1">
    <location>
        <begin position="1"/>
        <end position="22"/>
    </location>
</feature>
<dbReference type="Proteomes" id="UP000694941">
    <property type="component" value="Unplaced"/>
</dbReference>
<evidence type="ECO:0000256" key="1">
    <source>
        <dbReference type="SAM" id="SignalP"/>
    </source>
</evidence>
<protein>
    <submittedName>
        <fullName evidence="3">Uncharacterized protein LOC111087903 isoform X1</fullName>
    </submittedName>
</protein>